<feature type="domain" description="Bulb-type lectin" evidence="5">
    <location>
        <begin position="151"/>
        <end position="277"/>
    </location>
</feature>
<keyword evidence="7" id="KW-1185">Reference proteome</keyword>
<dbReference type="AlphaFoldDB" id="A0A6A6KYA8"/>
<organism evidence="6 7">
    <name type="scientific">Hevea brasiliensis</name>
    <name type="common">Para rubber tree</name>
    <name type="synonym">Siphonia brasiliensis</name>
    <dbReference type="NCBI Taxonomy" id="3981"/>
    <lineage>
        <taxon>Eukaryota</taxon>
        <taxon>Viridiplantae</taxon>
        <taxon>Streptophyta</taxon>
        <taxon>Embryophyta</taxon>
        <taxon>Tracheophyta</taxon>
        <taxon>Spermatophyta</taxon>
        <taxon>Magnoliopsida</taxon>
        <taxon>eudicotyledons</taxon>
        <taxon>Gunneridae</taxon>
        <taxon>Pentapetalae</taxon>
        <taxon>rosids</taxon>
        <taxon>fabids</taxon>
        <taxon>Malpighiales</taxon>
        <taxon>Euphorbiaceae</taxon>
        <taxon>Crotonoideae</taxon>
        <taxon>Micrandreae</taxon>
        <taxon>Hevea</taxon>
    </lineage>
</organism>
<proteinExistence type="predicted"/>
<feature type="domain" description="Bulb-type lectin" evidence="5">
    <location>
        <begin position="32"/>
        <end position="148"/>
    </location>
</feature>
<protein>
    <recommendedName>
        <fullName evidence="5">Bulb-type lectin domain-containing protein</fullName>
    </recommendedName>
</protein>
<keyword evidence="2" id="KW-1015">Disulfide bond</keyword>
<feature type="chain" id="PRO_5025403414" description="Bulb-type lectin domain-containing protein" evidence="4">
    <location>
        <begin position="27"/>
        <end position="395"/>
    </location>
</feature>
<evidence type="ECO:0000259" key="5">
    <source>
        <dbReference type="PROSITE" id="PS50927"/>
    </source>
</evidence>
<dbReference type="InterPro" id="IPR001480">
    <property type="entry name" value="Bulb-type_lectin_dom"/>
</dbReference>
<dbReference type="PANTHER" id="PTHR47976">
    <property type="entry name" value="G-TYPE LECTIN S-RECEPTOR-LIKE SERINE/THREONINE-PROTEIN KINASE SD2-5"/>
    <property type="match status" value="1"/>
</dbReference>
<keyword evidence="1 4" id="KW-0732">Signal</keyword>
<accession>A0A6A6KYA8</accession>
<dbReference type="Pfam" id="PF01453">
    <property type="entry name" value="B_lectin"/>
    <property type="match status" value="1"/>
</dbReference>
<feature type="signal peptide" evidence="4">
    <location>
        <begin position="1"/>
        <end position="26"/>
    </location>
</feature>
<dbReference type="EMBL" id="JAAGAX010000014">
    <property type="protein sequence ID" value="KAF2293115.1"/>
    <property type="molecule type" value="Genomic_DNA"/>
</dbReference>
<dbReference type="InterPro" id="IPR051343">
    <property type="entry name" value="G-type_lectin_kinases/EP1-like"/>
</dbReference>
<dbReference type="Proteomes" id="UP000467840">
    <property type="component" value="Chromosome 13"/>
</dbReference>
<dbReference type="FunFam" id="2.90.10.10:FF:000026">
    <property type="entry name" value="Serine/threonine-protein kinase"/>
    <property type="match status" value="1"/>
</dbReference>
<sequence length="395" mass="43917">MRRCEILSMASVSLFLLLPLFFTASAQQRQSNIRLDSSLTPTTNSSWLSPSGLYAFGFYPQGNGYGVGVFLAGIPQKTVVWTANRDDPPVNSSATLLFTSDSGLVLQEQGQTTSVISIPQSASSASLFDSGNFVLYTADRDIIWQSFEHPTDTLLPSQRLEAGSELVSAASQNDHSAGIFRLAMQDDGHLVQYPVGTPLTAEHSYWASGTNGQGNNVTLNLGHDGHLYLLNSTGVNIKNLTKGGYPTKDSIYAMRIDFDGIFRLYFYNLTHNGNWSVLWSSSIIGFVSVMQNNWTAGCERNFTAGSCKDDNRDIRIRELSNTGWEDDSYSVLSLSIKEECERACLQDCNCDTAFFNDGQCRKQRLPLRYGKRDVGLKLRFDQGWQIHIHHRQNRA</sequence>
<dbReference type="PROSITE" id="PS50927">
    <property type="entry name" value="BULB_LECTIN"/>
    <property type="match status" value="2"/>
</dbReference>
<comment type="caution">
    <text evidence="6">The sequence shown here is derived from an EMBL/GenBank/DDBJ whole genome shotgun (WGS) entry which is preliminary data.</text>
</comment>
<evidence type="ECO:0000313" key="6">
    <source>
        <dbReference type="EMBL" id="KAF2293115.1"/>
    </source>
</evidence>
<keyword evidence="3" id="KW-0325">Glycoprotein</keyword>
<evidence type="ECO:0000256" key="2">
    <source>
        <dbReference type="ARBA" id="ARBA00023157"/>
    </source>
</evidence>
<dbReference type="InterPro" id="IPR036426">
    <property type="entry name" value="Bulb-type_lectin_dom_sf"/>
</dbReference>
<dbReference type="SUPFAM" id="SSF51110">
    <property type="entry name" value="alpha-D-mannose-specific plant lectins"/>
    <property type="match status" value="2"/>
</dbReference>
<name>A0A6A6KYA8_HEVBR</name>
<dbReference type="Gene3D" id="2.90.10.10">
    <property type="entry name" value="Bulb-type lectin domain"/>
    <property type="match status" value="2"/>
</dbReference>
<dbReference type="PANTHER" id="PTHR47976:SF7">
    <property type="entry name" value="RECEPTOR-LIKE SERINE_THREONINE-PROTEIN KINASE"/>
    <property type="match status" value="1"/>
</dbReference>
<evidence type="ECO:0000313" key="7">
    <source>
        <dbReference type="Proteomes" id="UP000467840"/>
    </source>
</evidence>
<dbReference type="SMART" id="SM00108">
    <property type="entry name" value="B_lectin"/>
    <property type="match status" value="1"/>
</dbReference>
<gene>
    <name evidence="6" type="ORF">GH714_037046</name>
</gene>
<evidence type="ECO:0000256" key="1">
    <source>
        <dbReference type="ARBA" id="ARBA00022729"/>
    </source>
</evidence>
<evidence type="ECO:0000256" key="3">
    <source>
        <dbReference type="ARBA" id="ARBA00023180"/>
    </source>
</evidence>
<evidence type="ECO:0000256" key="4">
    <source>
        <dbReference type="SAM" id="SignalP"/>
    </source>
</evidence>
<dbReference type="FunFam" id="2.90.10.10:FF:000013">
    <property type="entry name" value="G-type lectin S-receptor-like serine/threonine-protein kinase LECRK1"/>
    <property type="match status" value="1"/>
</dbReference>
<reference evidence="6 7" key="1">
    <citation type="journal article" date="2020" name="Mol. Plant">
        <title>The Chromosome-Based Rubber Tree Genome Provides New Insights into Spurge Genome Evolution and Rubber Biosynthesis.</title>
        <authorList>
            <person name="Liu J."/>
            <person name="Shi C."/>
            <person name="Shi C.C."/>
            <person name="Li W."/>
            <person name="Zhang Q.J."/>
            <person name="Zhang Y."/>
            <person name="Li K."/>
            <person name="Lu H.F."/>
            <person name="Shi C."/>
            <person name="Zhu S.T."/>
            <person name="Xiao Z.Y."/>
            <person name="Nan H."/>
            <person name="Yue Y."/>
            <person name="Zhu X.G."/>
            <person name="Wu Y."/>
            <person name="Hong X.N."/>
            <person name="Fan G.Y."/>
            <person name="Tong Y."/>
            <person name="Zhang D."/>
            <person name="Mao C.L."/>
            <person name="Liu Y.L."/>
            <person name="Hao S.J."/>
            <person name="Liu W.Q."/>
            <person name="Lv M.Q."/>
            <person name="Zhang H.B."/>
            <person name="Liu Y."/>
            <person name="Hu-Tang G.R."/>
            <person name="Wang J.P."/>
            <person name="Wang J.H."/>
            <person name="Sun Y.H."/>
            <person name="Ni S.B."/>
            <person name="Chen W.B."/>
            <person name="Zhang X.C."/>
            <person name="Jiao Y.N."/>
            <person name="Eichler E.E."/>
            <person name="Li G.H."/>
            <person name="Liu X."/>
            <person name="Gao L.Z."/>
        </authorList>
    </citation>
    <scope>NUCLEOTIDE SEQUENCE [LARGE SCALE GENOMIC DNA]</scope>
    <source>
        <strain evidence="7">cv. GT1</strain>
        <tissue evidence="6">Leaf</tissue>
    </source>
</reference>